<dbReference type="Proteomes" id="UP000299102">
    <property type="component" value="Unassembled WGS sequence"/>
</dbReference>
<sequence length="91" mass="10623">MRASERHASLPLGMLFRALSIVYTTEHRQRSYLFSHNQRVELAEYYRVAEDSRRSRLDVDQREQYSSDVRITTYAVSSDDPALNTIVLCIP</sequence>
<protein>
    <submittedName>
        <fullName evidence="1">Uncharacterized protein</fullName>
    </submittedName>
</protein>
<reference evidence="1 2" key="1">
    <citation type="journal article" date="2019" name="Commun. Biol.">
        <title>The bagworm genome reveals a unique fibroin gene that provides high tensile strength.</title>
        <authorList>
            <person name="Kono N."/>
            <person name="Nakamura H."/>
            <person name="Ohtoshi R."/>
            <person name="Tomita M."/>
            <person name="Numata K."/>
            <person name="Arakawa K."/>
        </authorList>
    </citation>
    <scope>NUCLEOTIDE SEQUENCE [LARGE SCALE GENOMIC DNA]</scope>
</reference>
<accession>A0A4C1WI12</accession>
<evidence type="ECO:0000313" key="2">
    <source>
        <dbReference type="Proteomes" id="UP000299102"/>
    </source>
</evidence>
<gene>
    <name evidence="1" type="ORF">EVAR_87614_1</name>
</gene>
<dbReference type="EMBL" id="BGZK01000573">
    <property type="protein sequence ID" value="GBP51038.1"/>
    <property type="molecule type" value="Genomic_DNA"/>
</dbReference>
<name>A0A4C1WI12_EUMVA</name>
<organism evidence="1 2">
    <name type="scientific">Eumeta variegata</name>
    <name type="common">Bagworm moth</name>
    <name type="synonym">Eumeta japonica</name>
    <dbReference type="NCBI Taxonomy" id="151549"/>
    <lineage>
        <taxon>Eukaryota</taxon>
        <taxon>Metazoa</taxon>
        <taxon>Ecdysozoa</taxon>
        <taxon>Arthropoda</taxon>
        <taxon>Hexapoda</taxon>
        <taxon>Insecta</taxon>
        <taxon>Pterygota</taxon>
        <taxon>Neoptera</taxon>
        <taxon>Endopterygota</taxon>
        <taxon>Lepidoptera</taxon>
        <taxon>Glossata</taxon>
        <taxon>Ditrysia</taxon>
        <taxon>Tineoidea</taxon>
        <taxon>Psychidae</taxon>
        <taxon>Oiketicinae</taxon>
        <taxon>Eumeta</taxon>
    </lineage>
</organism>
<dbReference type="AlphaFoldDB" id="A0A4C1WI12"/>
<proteinExistence type="predicted"/>
<evidence type="ECO:0000313" key="1">
    <source>
        <dbReference type="EMBL" id="GBP51038.1"/>
    </source>
</evidence>
<keyword evidence="2" id="KW-1185">Reference proteome</keyword>
<comment type="caution">
    <text evidence="1">The sequence shown here is derived from an EMBL/GenBank/DDBJ whole genome shotgun (WGS) entry which is preliminary data.</text>
</comment>